<organism evidence="2 3">
    <name type="scientific">Wenjunlia tyrosinilytica</name>
    <dbReference type="NCBI Taxonomy" id="1544741"/>
    <lineage>
        <taxon>Bacteria</taxon>
        <taxon>Bacillati</taxon>
        <taxon>Actinomycetota</taxon>
        <taxon>Actinomycetes</taxon>
        <taxon>Kitasatosporales</taxon>
        <taxon>Streptomycetaceae</taxon>
        <taxon>Wenjunlia</taxon>
    </lineage>
</organism>
<reference evidence="2" key="2">
    <citation type="submission" date="2020-09" db="EMBL/GenBank/DDBJ databases">
        <authorList>
            <person name="Sun Q."/>
            <person name="Zhou Y."/>
        </authorList>
    </citation>
    <scope>NUCLEOTIDE SEQUENCE</scope>
    <source>
        <strain evidence="2">CGMCC 4.7201</strain>
    </source>
</reference>
<proteinExistence type="predicted"/>
<evidence type="ECO:0000313" key="2">
    <source>
        <dbReference type="EMBL" id="GGO80213.1"/>
    </source>
</evidence>
<feature type="region of interest" description="Disordered" evidence="1">
    <location>
        <begin position="1"/>
        <end position="89"/>
    </location>
</feature>
<gene>
    <name evidence="2" type="ORF">GCM10012280_01550</name>
</gene>
<keyword evidence="3" id="KW-1185">Reference proteome</keyword>
<accession>A0A917ZCC3</accession>
<evidence type="ECO:0000313" key="3">
    <source>
        <dbReference type="Proteomes" id="UP000641932"/>
    </source>
</evidence>
<name>A0A917ZCC3_9ACTN</name>
<comment type="caution">
    <text evidence="2">The sequence shown here is derived from an EMBL/GenBank/DDBJ whole genome shotgun (WGS) entry which is preliminary data.</text>
</comment>
<dbReference type="EMBL" id="BMMS01000001">
    <property type="protein sequence ID" value="GGO80213.1"/>
    <property type="molecule type" value="Genomic_DNA"/>
</dbReference>
<dbReference type="Proteomes" id="UP000641932">
    <property type="component" value="Unassembled WGS sequence"/>
</dbReference>
<protein>
    <submittedName>
        <fullName evidence="2">Uncharacterized protein</fullName>
    </submittedName>
</protein>
<feature type="compositionally biased region" description="Polar residues" evidence="1">
    <location>
        <begin position="1"/>
        <end position="15"/>
    </location>
</feature>
<dbReference type="AlphaFoldDB" id="A0A917ZCC3"/>
<feature type="compositionally biased region" description="Polar residues" evidence="1">
    <location>
        <begin position="61"/>
        <end position="70"/>
    </location>
</feature>
<reference evidence="2" key="1">
    <citation type="journal article" date="2014" name="Int. J. Syst. Evol. Microbiol.">
        <title>Complete genome sequence of Corynebacterium casei LMG S-19264T (=DSM 44701T), isolated from a smear-ripened cheese.</title>
        <authorList>
            <consortium name="US DOE Joint Genome Institute (JGI-PGF)"/>
            <person name="Walter F."/>
            <person name="Albersmeier A."/>
            <person name="Kalinowski J."/>
            <person name="Ruckert C."/>
        </authorList>
    </citation>
    <scope>NUCLEOTIDE SEQUENCE</scope>
    <source>
        <strain evidence="2">CGMCC 4.7201</strain>
    </source>
</reference>
<evidence type="ECO:0000256" key="1">
    <source>
        <dbReference type="SAM" id="MobiDB-lite"/>
    </source>
</evidence>
<sequence length="89" mass="9418">MTATAAWTQGRSLDSSFAPEPRQLKMHGETFMSEARTDTTEDRAAQAASGSRHGRHRGPASSDTDASNGTTGHGKHRRPTHGQDTAAAS</sequence>
<feature type="compositionally biased region" description="Basic and acidic residues" evidence="1">
    <location>
        <begin position="35"/>
        <end position="44"/>
    </location>
</feature>